<accession>D8LJG9</accession>
<sequence length="78" mass="8494">MERRAQTAKADGRPAQFTYNSMDAAAQVKFSVPALSVMTHGTDRGWPERQKIYAVLTEGHSVSVSFVPQILGTGGLDR</sequence>
<organism evidence="1 2">
    <name type="scientific">Ectocarpus siliculosus</name>
    <name type="common">Brown alga</name>
    <name type="synonym">Conferva siliculosa</name>
    <dbReference type="NCBI Taxonomy" id="2880"/>
    <lineage>
        <taxon>Eukaryota</taxon>
        <taxon>Sar</taxon>
        <taxon>Stramenopiles</taxon>
        <taxon>Ochrophyta</taxon>
        <taxon>PX clade</taxon>
        <taxon>Phaeophyceae</taxon>
        <taxon>Ectocarpales</taxon>
        <taxon>Ectocarpaceae</taxon>
        <taxon>Ectocarpus</taxon>
    </lineage>
</organism>
<dbReference type="EMBL" id="FN649760">
    <property type="protein sequence ID" value="CBN75970.1"/>
    <property type="molecule type" value="Genomic_DNA"/>
</dbReference>
<dbReference type="Proteomes" id="UP000002630">
    <property type="component" value="Unassembled WGS sequence"/>
</dbReference>
<dbReference type="OrthoDB" id="7462948at2759"/>
<dbReference type="InParanoid" id="D8LJG9"/>
<protein>
    <submittedName>
        <fullName evidence="1">Uncharacterized protein</fullName>
    </submittedName>
</protein>
<dbReference type="AlphaFoldDB" id="D8LJG9"/>
<reference evidence="1 2" key="1">
    <citation type="journal article" date="2010" name="Nature">
        <title>The Ectocarpus genome and the independent evolution of multicellularity in brown algae.</title>
        <authorList>
            <person name="Cock J.M."/>
            <person name="Sterck L."/>
            <person name="Rouze P."/>
            <person name="Scornet D."/>
            <person name="Allen A.E."/>
            <person name="Amoutzias G."/>
            <person name="Anthouard V."/>
            <person name="Artiguenave F."/>
            <person name="Aury J.M."/>
            <person name="Badger J.H."/>
            <person name="Beszteri B."/>
            <person name="Billiau K."/>
            <person name="Bonnet E."/>
            <person name="Bothwell J.H."/>
            <person name="Bowler C."/>
            <person name="Boyen C."/>
            <person name="Brownlee C."/>
            <person name="Carrano C.J."/>
            <person name="Charrier B."/>
            <person name="Cho G.Y."/>
            <person name="Coelho S.M."/>
            <person name="Collen J."/>
            <person name="Corre E."/>
            <person name="Da Silva C."/>
            <person name="Delage L."/>
            <person name="Delaroque N."/>
            <person name="Dittami S.M."/>
            <person name="Doulbeau S."/>
            <person name="Elias M."/>
            <person name="Farnham G."/>
            <person name="Gachon C.M."/>
            <person name="Gschloessl B."/>
            <person name="Heesch S."/>
            <person name="Jabbari K."/>
            <person name="Jubin C."/>
            <person name="Kawai H."/>
            <person name="Kimura K."/>
            <person name="Kloareg B."/>
            <person name="Kupper F.C."/>
            <person name="Lang D."/>
            <person name="Le Bail A."/>
            <person name="Leblanc C."/>
            <person name="Lerouge P."/>
            <person name="Lohr M."/>
            <person name="Lopez P.J."/>
            <person name="Martens C."/>
            <person name="Maumus F."/>
            <person name="Michel G."/>
            <person name="Miranda-Saavedra D."/>
            <person name="Morales J."/>
            <person name="Moreau H."/>
            <person name="Motomura T."/>
            <person name="Nagasato C."/>
            <person name="Napoli C.A."/>
            <person name="Nelson D.R."/>
            <person name="Nyvall-Collen P."/>
            <person name="Peters A.F."/>
            <person name="Pommier C."/>
            <person name="Potin P."/>
            <person name="Poulain J."/>
            <person name="Quesneville H."/>
            <person name="Read B."/>
            <person name="Rensing S.A."/>
            <person name="Ritter A."/>
            <person name="Rousvoal S."/>
            <person name="Samanta M."/>
            <person name="Samson G."/>
            <person name="Schroeder D.C."/>
            <person name="Segurens B."/>
            <person name="Strittmatter M."/>
            <person name="Tonon T."/>
            <person name="Tregear J.W."/>
            <person name="Valentin K."/>
            <person name="von Dassow P."/>
            <person name="Yamagishi T."/>
            <person name="Van de Peer Y."/>
            <person name="Wincker P."/>
        </authorList>
    </citation>
    <scope>NUCLEOTIDE SEQUENCE [LARGE SCALE GENOMIC DNA]</scope>
    <source>
        <strain evidence="2">Ec32 / CCAP1310/4</strain>
    </source>
</reference>
<name>D8LJG9_ECTSI</name>
<evidence type="ECO:0000313" key="2">
    <source>
        <dbReference type="Proteomes" id="UP000002630"/>
    </source>
</evidence>
<evidence type="ECO:0000313" key="1">
    <source>
        <dbReference type="EMBL" id="CBN75970.1"/>
    </source>
</evidence>
<gene>
    <name evidence="1" type="ORF">Esi_0258_0010</name>
</gene>
<proteinExistence type="predicted"/>
<keyword evidence="2" id="KW-1185">Reference proteome</keyword>